<accession>A0A0B7HBU1</accession>
<dbReference type="AlphaFoldDB" id="A0A0B7HBU1"/>
<name>A0A0B7HBU1_9FLAO</name>
<sequence>MMGIIDKKEEILSPFEFEYETIEQNTYAKDNIWFLTKKKGEEYSHFTSISGDTKTLFIKEIKKKRLGYAIAESINNTMGSY</sequence>
<dbReference type="EMBL" id="CDOE01000066">
    <property type="protein sequence ID" value="CEN37141.1"/>
    <property type="molecule type" value="Genomic_DNA"/>
</dbReference>
<gene>
    <name evidence="1" type="ORF">CCAN12_690007</name>
</gene>
<evidence type="ECO:0000313" key="2">
    <source>
        <dbReference type="Proteomes" id="UP000044026"/>
    </source>
</evidence>
<proteinExistence type="predicted"/>
<evidence type="ECO:0000313" key="1">
    <source>
        <dbReference type="EMBL" id="CEN37141.1"/>
    </source>
</evidence>
<reference evidence="1 2" key="1">
    <citation type="submission" date="2015-01" db="EMBL/GenBank/DDBJ databases">
        <authorList>
            <person name="Xiang T."/>
            <person name="Song Y."/>
            <person name="Huang L."/>
            <person name="Wang B."/>
            <person name="Wu P."/>
        </authorList>
    </citation>
    <scope>NUCLEOTIDE SEQUENCE [LARGE SCALE GENOMIC DNA]</scope>
    <source>
        <strain evidence="1 2">Cc12</strain>
    </source>
</reference>
<protein>
    <submittedName>
        <fullName evidence="1">Uncharacterized protein</fullName>
    </submittedName>
</protein>
<organism evidence="1 2">
    <name type="scientific">Capnocytophaga canimorsus</name>
    <dbReference type="NCBI Taxonomy" id="28188"/>
    <lineage>
        <taxon>Bacteria</taxon>
        <taxon>Pseudomonadati</taxon>
        <taxon>Bacteroidota</taxon>
        <taxon>Flavobacteriia</taxon>
        <taxon>Flavobacteriales</taxon>
        <taxon>Flavobacteriaceae</taxon>
        <taxon>Capnocytophaga</taxon>
    </lineage>
</organism>
<dbReference type="Proteomes" id="UP000044026">
    <property type="component" value="Unassembled WGS sequence"/>
</dbReference>